<protein>
    <submittedName>
        <fullName evidence="2">Uncharacterized protein</fullName>
    </submittedName>
</protein>
<feature type="region of interest" description="Disordered" evidence="1">
    <location>
        <begin position="27"/>
        <end position="48"/>
    </location>
</feature>
<proteinExistence type="predicted"/>
<sequence length="574" mass="63837">MSADTTPFTPACDDDSVFSEESIYFTPEVSSTPSTPKRSARSSVSSRRTKSVSNINDLTLVCSPSLSNPVRILNNDVNFRINEWNPADDKENFYCSIPVKTPIECTPKTCGSTPLKCITNIVTPITKSNPLKFDDKIIQLEKEIIKSALNNSFESTSPMYKNNLVNHKSKYRAKNVNKNKFTFLQRIGIRSKSRIEYDRLIEGDLVSPKSISSSGKMNGNMKSTHQITADSQRLDKSENDFGNGSLKNSGNDHEKIIDESCSSTLSPKELKSVKSTLIWWHFHRYPKALVSKSIRLSPVKRLFTRCRKLDQKPASPESNSNDIENPNNLANPCPCSTTATQNQELLSKILLKLNALEEQISDISRSVKNNSSGGMASIGCLPPPPPPPLPPPPPPLPNSLTSTEVLKRKVMTPGEGPAAKRQGLMKTQFAITVEDIKSVKLRKTPSTLKRSLAGTPQTPSLTDGVVHSVKFKPVKRTVVQKKELSNLVSEILSPSHKTNQSERNCVVNAKLLEDKENSTISTNFEITPVKSKSKIVKFRATKRRDSSLDSPTRKRMNTAPKTLVFYDERVRCYD</sequence>
<evidence type="ECO:0000313" key="3">
    <source>
        <dbReference type="Proteomes" id="UP001367676"/>
    </source>
</evidence>
<evidence type="ECO:0000313" key="2">
    <source>
        <dbReference type="EMBL" id="KAK7595565.1"/>
    </source>
</evidence>
<feature type="compositionally biased region" description="Polar residues" evidence="1">
    <location>
        <begin position="316"/>
        <end position="329"/>
    </location>
</feature>
<dbReference type="EMBL" id="JBBCAQ010000018">
    <property type="protein sequence ID" value="KAK7595565.1"/>
    <property type="molecule type" value="Genomic_DNA"/>
</dbReference>
<feature type="compositionally biased region" description="Polar residues" evidence="1">
    <location>
        <begin position="211"/>
        <end position="231"/>
    </location>
</feature>
<feature type="compositionally biased region" description="Low complexity" evidence="1">
    <location>
        <begin position="34"/>
        <end position="46"/>
    </location>
</feature>
<organism evidence="2 3">
    <name type="scientific">Parthenolecanium corni</name>
    <dbReference type="NCBI Taxonomy" id="536013"/>
    <lineage>
        <taxon>Eukaryota</taxon>
        <taxon>Metazoa</taxon>
        <taxon>Ecdysozoa</taxon>
        <taxon>Arthropoda</taxon>
        <taxon>Hexapoda</taxon>
        <taxon>Insecta</taxon>
        <taxon>Pterygota</taxon>
        <taxon>Neoptera</taxon>
        <taxon>Paraneoptera</taxon>
        <taxon>Hemiptera</taxon>
        <taxon>Sternorrhyncha</taxon>
        <taxon>Coccoidea</taxon>
        <taxon>Coccidae</taxon>
        <taxon>Parthenolecanium</taxon>
    </lineage>
</organism>
<feature type="region of interest" description="Disordered" evidence="1">
    <location>
        <begin position="310"/>
        <end position="329"/>
    </location>
</feature>
<keyword evidence="3" id="KW-1185">Reference proteome</keyword>
<reference evidence="2 3" key="1">
    <citation type="submission" date="2024-03" db="EMBL/GenBank/DDBJ databases">
        <title>Adaptation during the transition from Ophiocordyceps entomopathogen to insect associate is accompanied by gene loss and intensified selection.</title>
        <authorList>
            <person name="Ward C.M."/>
            <person name="Onetto C.A."/>
            <person name="Borneman A.R."/>
        </authorList>
    </citation>
    <scope>NUCLEOTIDE SEQUENCE [LARGE SCALE GENOMIC DNA]</scope>
    <source>
        <strain evidence="2">AWRI1</strain>
        <tissue evidence="2">Single Adult Female</tissue>
    </source>
</reference>
<feature type="compositionally biased region" description="Pro residues" evidence="1">
    <location>
        <begin position="381"/>
        <end position="396"/>
    </location>
</feature>
<feature type="region of interest" description="Disordered" evidence="1">
    <location>
        <begin position="367"/>
        <end position="396"/>
    </location>
</feature>
<gene>
    <name evidence="2" type="ORF">V9T40_013390</name>
</gene>
<feature type="compositionally biased region" description="Polar residues" evidence="1">
    <location>
        <begin position="240"/>
        <end position="249"/>
    </location>
</feature>
<feature type="region of interest" description="Disordered" evidence="1">
    <location>
        <begin position="211"/>
        <end position="253"/>
    </location>
</feature>
<accession>A0AAN9TNM2</accession>
<evidence type="ECO:0000256" key="1">
    <source>
        <dbReference type="SAM" id="MobiDB-lite"/>
    </source>
</evidence>
<dbReference type="Proteomes" id="UP001367676">
    <property type="component" value="Unassembled WGS sequence"/>
</dbReference>
<dbReference type="AlphaFoldDB" id="A0AAN9TNM2"/>
<name>A0AAN9TNM2_9HEMI</name>
<comment type="caution">
    <text evidence="2">The sequence shown here is derived from an EMBL/GenBank/DDBJ whole genome shotgun (WGS) entry which is preliminary data.</text>
</comment>